<feature type="domain" description="Glycosyl hydrolase family 13 catalytic" evidence="3">
    <location>
        <begin position="141"/>
        <end position="539"/>
    </location>
</feature>
<dbReference type="EMBL" id="NSLY01000036">
    <property type="protein sequence ID" value="PDP58794.1"/>
    <property type="molecule type" value="Genomic_DNA"/>
</dbReference>
<dbReference type="NCBIfam" id="TIGR02104">
    <property type="entry name" value="pulA_typeI"/>
    <property type="match status" value="1"/>
</dbReference>
<reference evidence="4 5" key="1">
    <citation type="submission" date="2017-09" db="EMBL/GenBank/DDBJ databases">
        <title>Phase variable restriction modification systems are present in the genome sequences of periodontal pathogens Prevotella intermedia, Tannerella forsythia and Porphyromonas gingivalis.</title>
        <authorList>
            <person name="Haigh R.D."/>
            <person name="Crawford L."/>
            <person name="Ralph J."/>
            <person name="Wanford J."/>
            <person name="Vartoukian S.R."/>
            <person name="Hijazib K."/>
            <person name="Wade W."/>
            <person name="Oggioni M.R."/>
        </authorList>
    </citation>
    <scope>NUCLEOTIDE SEQUENCE [LARGE SCALE GENOMIC DNA]</scope>
    <source>
        <strain evidence="4 5">WW2834</strain>
    </source>
</reference>
<dbReference type="Proteomes" id="UP000219058">
    <property type="component" value="Unassembled WGS sequence"/>
</dbReference>
<comment type="similarity">
    <text evidence="1">Belongs to the glycosyl hydrolase 13 family.</text>
</comment>
<dbReference type="Gene3D" id="2.60.40.10">
    <property type="entry name" value="Immunoglobulins"/>
    <property type="match status" value="1"/>
</dbReference>
<gene>
    <name evidence="4" type="primary">pulA</name>
    <name evidence="4" type="ORF">CLI71_10655</name>
</gene>
<dbReference type="InterPro" id="IPR006047">
    <property type="entry name" value="GH13_cat_dom"/>
</dbReference>
<keyword evidence="2" id="KW-0732">Signal</keyword>
<evidence type="ECO:0000313" key="5">
    <source>
        <dbReference type="Proteomes" id="UP000219058"/>
    </source>
</evidence>
<dbReference type="PANTHER" id="PTHR43002">
    <property type="entry name" value="GLYCOGEN DEBRANCHING ENZYME"/>
    <property type="match status" value="1"/>
</dbReference>
<dbReference type="InterPro" id="IPR017853">
    <property type="entry name" value="GH"/>
</dbReference>
<feature type="signal peptide" evidence="2">
    <location>
        <begin position="1"/>
        <end position="22"/>
    </location>
</feature>
<dbReference type="AlphaFoldDB" id="A0A2A6ECY4"/>
<dbReference type="Pfam" id="PF00128">
    <property type="entry name" value="Alpha-amylase"/>
    <property type="match status" value="1"/>
</dbReference>
<dbReference type="InterPro" id="IPR011840">
    <property type="entry name" value="PulA_typeI"/>
</dbReference>
<dbReference type="Gene3D" id="3.20.20.80">
    <property type="entry name" value="Glycosidases"/>
    <property type="match status" value="1"/>
</dbReference>
<dbReference type="SUPFAM" id="SSF81296">
    <property type="entry name" value="E set domains"/>
    <property type="match status" value="1"/>
</dbReference>
<dbReference type="Gene3D" id="2.60.40.1180">
    <property type="entry name" value="Golgi alpha-mannosidase II"/>
    <property type="match status" value="1"/>
</dbReference>
<dbReference type="CDD" id="cd02860">
    <property type="entry name" value="E_set_Pullulanase"/>
    <property type="match status" value="1"/>
</dbReference>
<dbReference type="CDD" id="cd11341">
    <property type="entry name" value="AmyAc_Pullulanase_LD-like"/>
    <property type="match status" value="1"/>
</dbReference>
<sequence length="637" mass="71361">MKSKYSIITLMATLLFTLTAQAQNVFNEVSYSPKQTTFKLNAPKKPTLRIYEAGRGGKVEKKIKMKQTSENVWETTISGDLKGKFYTFDIGRGETPGVFAKAVGINGKRGAIVDMQTTNPSGWNSDRRLTLRSPADLIIYEMHHRDFSIDASSGLVNKGKFLALTEQKAIKHLKELGVNAVHILPSYDFASIDESNTTTPQYNWGYDPLNYNVPEGSYSFDAEQPTRRILEFKQMVQALHKAGIRVILDVVYNHTFDIEGGNFDRTFPMAYYRYTADGKPSNGSGCGNETASEKPLMRQFILESMKYWATEYHIDGFRVDLMGIHDIETMNLIRKELTAIDPNIFIYGEGWTAGTCAYPTEKLALKAHIKQMPGIAAFSDELRDALRGPFSDDKQAAFLGGIAGFEESIKAGIAGMITHPQVDYTKVNYTKEAWANEPTQMISYVSCHDDMCLVDRLKASIPEAAYDMEEVIRLNQLAQTAVFTSQGIPFMLSGEEMLRDKKGVHNSYNSSDEINHLDWNNLKKYPQVFAYYKGLIQMRKAHPAFRLGSAELVRKHLEFLPTQDCLVAFRLKNHAGGDKWNNIYVVLNGSTNLQSINIPKGKYTIVANNGVINEAGIGEMEGGEVMIDAQTALILHD</sequence>
<evidence type="ECO:0000259" key="3">
    <source>
        <dbReference type="SMART" id="SM00642"/>
    </source>
</evidence>
<feature type="chain" id="PRO_5012224591" evidence="2">
    <location>
        <begin position="23"/>
        <end position="637"/>
    </location>
</feature>
<dbReference type="SMART" id="SM00642">
    <property type="entry name" value="Aamy"/>
    <property type="match status" value="1"/>
</dbReference>
<dbReference type="RefSeq" id="WP_097551039.1">
    <property type="nucleotide sequence ID" value="NZ_NSLY01000036.1"/>
</dbReference>
<protein>
    <submittedName>
        <fullName evidence="4">Type I pullulanase</fullName>
    </submittedName>
</protein>
<evidence type="ECO:0000256" key="1">
    <source>
        <dbReference type="ARBA" id="ARBA00008061"/>
    </source>
</evidence>
<organism evidence="4 5">
    <name type="scientific">Prevotella intermedia</name>
    <dbReference type="NCBI Taxonomy" id="28131"/>
    <lineage>
        <taxon>Bacteria</taxon>
        <taxon>Pseudomonadati</taxon>
        <taxon>Bacteroidota</taxon>
        <taxon>Bacteroidia</taxon>
        <taxon>Bacteroidales</taxon>
        <taxon>Prevotellaceae</taxon>
        <taxon>Prevotella</taxon>
    </lineage>
</organism>
<dbReference type="InterPro" id="IPR049117">
    <property type="entry name" value="pulA_all-beta"/>
</dbReference>
<accession>A0A2A6ECY4</accession>
<evidence type="ECO:0000256" key="2">
    <source>
        <dbReference type="SAM" id="SignalP"/>
    </source>
</evidence>
<dbReference type="InterPro" id="IPR013780">
    <property type="entry name" value="Glyco_hydro_b"/>
</dbReference>
<dbReference type="InterPro" id="IPR013783">
    <property type="entry name" value="Ig-like_fold"/>
</dbReference>
<dbReference type="SUPFAM" id="SSF51445">
    <property type="entry name" value="(Trans)glycosidases"/>
    <property type="match status" value="1"/>
</dbReference>
<name>A0A2A6ECY4_PREIN</name>
<dbReference type="GO" id="GO:0005975">
    <property type="term" value="P:carbohydrate metabolic process"/>
    <property type="evidence" value="ECO:0007669"/>
    <property type="project" value="InterPro"/>
</dbReference>
<proteinExistence type="inferred from homology"/>
<evidence type="ECO:0000313" key="4">
    <source>
        <dbReference type="EMBL" id="PDP58794.1"/>
    </source>
</evidence>
<comment type="caution">
    <text evidence="4">The sequence shown here is derived from an EMBL/GenBank/DDBJ whole genome shotgun (WGS) entry which is preliminary data.</text>
</comment>
<dbReference type="InterPro" id="IPR014756">
    <property type="entry name" value="Ig_E-set"/>
</dbReference>
<dbReference type="Pfam" id="PF21653">
    <property type="entry name" value="pulA_all-beta"/>
    <property type="match status" value="1"/>
</dbReference>